<name>A0A382JVD4_9ZZZZ</name>
<sequence>MTTAEKAEVTAIREYLKALEQNAPRRGRKRTPDGIHRQLASVAAEMEGATVTRQLDMVQQRIDLETELEALEQAGSIDLSALEANFVDHAAAYGGRRGISYAAWREVGVSAATLKAAGIRRST</sequence>
<evidence type="ECO:0000313" key="1">
    <source>
        <dbReference type="EMBL" id="SVC15183.1"/>
    </source>
</evidence>
<protein>
    <submittedName>
        <fullName evidence="1">Uncharacterized protein</fullName>
    </submittedName>
</protein>
<reference evidence="1" key="1">
    <citation type="submission" date="2018-05" db="EMBL/GenBank/DDBJ databases">
        <authorList>
            <person name="Lanie J.A."/>
            <person name="Ng W.-L."/>
            <person name="Kazmierczak K.M."/>
            <person name="Andrzejewski T.M."/>
            <person name="Davidsen T.M."/>
            <person name="Wayne K.J."/>
            <person name="Tettelin H."/>
            <person name="Glass J.I."/>
            <person name="Rusch D."/>
            <person name="Podicherti R."/>
            <person name="Tsui H.-C.T."/>
            <person name="Winkler M.E."/>
        </authorList>
    </citation>
    <scope>NUCLEOTIDE SEQUENCE</scope>
</reference>
<dbReference type="EMBL" id="UINC01076221">
    <property type="protein sequence ID" value="SVC15183.1"/>
    <property type="molecule type" value="Genomic_DNA"/>
</dbReference>
<proteinExistence type="predicted"/>
<accession>A0A382JVD4</accession>
<organism evidence="1">
    <name type="scientific">marine metagenome</name>
    <dbReference type="NCBI Taxonomy" id="408172"/>
    <lineage>
        <taxon>unclassified sequences</taxon>
        <taxon>metagenomes</taxon>
        <taxon>ecological metagenomes</taxon>
    </lineage>
</organism>
<dbReference type="AlphaFoldDB" id="A0A382JVD4"/>
<gene>
    <name evidence="1" type="ORF">METZ01_LOCUS268037</name>
</gene>